<dbReference type="PANTHER" id="PTHR45528:SF1">
    <property type="entry name" value="SENSOR HISTIDINE KINASE CPXA"/>
    <property type="match status" value="1"/>
</dbReference>
<dbReference type="InterPro" id="IPR003594">
    <property type="entry name" value="HATPase_dom"/>
</dbReference>
<dbReference type="OrthoDB" id="9786919at2"/>
<dbReference type="InterPro" id="IPR003660">
    <property type="entry name" value="HAMP_dom"/>
</dbReference>
<comment type="subcellular location">
    <subcellularLocation>
        <location evidence="2">Cell membrane</location>
        <topology evidence="2">Multi-pass membrane protein</topology>
    </subcellularLocation>
</comment>
<feature type="domain" description="Histidine kinase" evidence="15">
    <location>
        <begin position="252"/>
        <end position="473"/>
    </location>
</feature>
<dbReference type="InterPro" id="IPR003661">
    <property type="entry name" value="HisK_dim/P_dom"/>
</dbReference>
<evidence type="ECO:0000256" key="10">
    <source>
        <dbReference type="ARBA" id="ARBA00022840"/>
    </source>
</evidence>
<dbReference type="SMART" id="SM00388">
    <property type="entry name" value="HisKA"/>
    <property type="match status" value="1"/>
</dbReference>
<evidence type="ECO:0000256" key="6">
    <source>
        <dbReference type="ARBA" id="ARBA00022679"/>
    </source>
</evidence>
<evidence type="ECO:0000256" key="14">
    <source>
        <dbReference type="SAM" id="Phobius"/>
    </source>
</evidence>
<dbReference type="InterPro" id="IPR050398">
    <property type="entry name" value="HssS/ArlS-like"/>
</dbReference>
<dbReference type="PROSITE" id="PS50109">
    <property type="entry name" value="HIS_KIN"/>
    <property type="match status" value="1"/>
</dbReference>
<dbReference type="Proteomes" id="UP000005387">
    <property type="component" value="Unassembled WGS sequence"/>
</dbReference>
<keyword evidence="9 17" id="KW-0418">Kinase</keyword>
<keyword evidence="13 14" id="KW-0472">Membrane</keyword>
<evidence type="ECO:0000256" key="8">
    <source>
        <dbReference type="ARBA" id="ARBA00022741"/>
    </source>
</evidence>
<feature type="domain" description="HAMP" evidence="16">
    <location>
        <begin position="192"/>
        <end position="244"/>
    </location>
</feature>
<dbReference type="FunFam" id="3.30.565.10:FF:000006">
    <property type="entry name" value="Sensor histidine kinase WalK"/>
    <property type="match status" value="1"/>
</dbReference>
<evidence type="ECO:0000313" key="18">
    <source>
        <dbReference type="Proteomes" id="UP000005387"/>
    </source>
</evidence>
<dbReference type="AlphaFoldDB" id="E0IFV4"/>
<keyword evidence="12" id="KW-0902">Two-component regulatory system</keyword>
<protein>
    <recommendedName>
        <fullName evidence="3">histidine kinase</fullName>
        <ecNumber evidence="3">2.7.13.3</ecNumber>
    </recommendedName>
</protein>
<sequence>MRIGIRWKLGLFMAGLLVLTVAALSFLVLEGIERKQQRDLESQLAQRSALAEIRVRQTYVTGERTEPLTFMRRQGDALASEIGQMLGTQIVLYDRNGQEVGNSVPVSGASPAPNVADTLAFAMDGQTAYEKTDTTVRYFTPLQGPDGRLGIVQVNASISADRAFLTSIRTLIWQAGGVALLVSVLLGLAYFTRFARAIRKLTEAADAIRTGRYLANPTLKRRDEIGSLSEGIYYMSKEIERNFGRQKHFINNISHEFKTPLTSMLAYSDLLAMYAEDEAMVREASGHIRRESERLYGMVEHVLQLSALERYEQWSDSAEPVKLHELLADRMKQMQALAAKAEVKLISSGTLQQATVWADRDSLVHLFTNLIDNAIKYNVAGGRVEISLQAEEKQAVIRIRDTGIGIPEEAREQLFEPFYTVSPDRSRQSGGTGLGLSIVQEIVVRQGGTIDWEANGDNADSGVTFIVKLPLLD</sequence>
<evidence type="ECO:0000256" key="4">
    <source>
        <dbReference type="ARBA" id="ARBA00022475"/>
    </source>
</evidence>
<evidence type="ECO:0000256" key="11">
    <source>
        <dbReference type="ARBA" id="ARBA00022989"/>
    </source>
</evidence>
<evidence type="ECO:0000256" key="7">
    <source>
        <dbReference type="ARBA" id="ARBA00022692"/>
    </source>
</evidence>
<dbReference type="RefSeq" id="WP_006040442.1">
    <property type="nucleotide sequence ID" value="NZ_AEDD01000014.1"/>
</dbReference>
<dbReference type="Pfam" id="PF00672">
    <property type="entry name" value="HAMP"/>
    <property type="match status" value="1"/>
</dbReference>
<keyword evidence="7 14" id="KW-0812">Transmembrane</keyword>
<feature type="transmembrane region" description="Helical" evidence="14">
    <location>
        <begin position="171"/>
        <end position="191"/>
    </location>
</feature>
<dbReference type="PROSITE" id="PS50885">
    <property type="entry name" value="HAMP"/>
    <property type="match status" value="1"/>
</dbReference>
<dbReference type="Pfam" id="PF00512">
    <property type="entry name" value="HisKA"/>
    <property type="match status" value="1"/>
</dbReference>
<dbReference type="EC" id="2.7.13.3" evidence="3"/>
<accession>E0IFV4</accession>
<name>E0IFV4_9BACL</name>
<dbReference type="InterPro" id="IPR005467">
    <property type="entry name" value="His_kinase_dom"/>
</dbReference>
<dbReference type="InterPro" id="IPR036890">
    <property type="entry name" value="HATPase_C_sf"/>
</dbReference>
<dbReference type="STRING" id="717606.PaecuDRAFT_4459"/>
<dbReference type="SMART" id="SM00304">
    <property type="entry name" value="HAMP"/>
    <property type="match status" value="1"/>
</dbReference>
<comment type="catalytic activity">
    <reaction evidence="1">
        <text>ATP + protein L-histidine = ADP + protein N-phospho-L-histidine.</text>
        <dbReference type="EC" id="2.7.13.3"/>
    </reaction>
</comment>
<dbReference type="SUPFAM" id="SSF158472">
    <property type="entry name" value="HAMP domain-like"/>
    <property type="match status" value="1"/>
</dbReference>
<keyword evidence="8" id="KW-0547">Nucleotide-binding</keyword>
<keyword evidence="6" id="KW-0808">Transferase</keyword>
<keyword evidence="18" id="KW-1185">Reference proteome</keyword>
<dbReference type="PRINTS" id="PR00344">
    <property type="entry name" value="BCTRLSENSOR"/>
</dbReference>
<evidence type="ECO:0000256" key="3">
    <source>
        <dbReference type="ARBA" id="ARBA00012438"/>
    </source>
</evidence>
<reference evidence="17 18" key="1">
    <citation type="submission" date="2010-07" db="EMBL/GenBank/DDBJ databases">
        <title>The draft genome of Paenibacillus curdlanolyticus YK9.</title>
        <authorList>
            <consortium name="US DOE Joint Genome Institute (JGI-PGF)"/>
            <person name="Lucas S."/>
            <person name="Copeland A."/>
            <person name="Lapidus A."/>
            <person name="Cheng J.-F."/>
            <person name="Bruce D."/>
            <person name="Goodwin L."/>
            <person name="Pitluck S."/>
            <person name="Land M.L."/>
            <person name="Hauser L."/>
            <person name="Chang Y.-J."/>
            <person name="Jeffries C."/>
            <person name="Anderson I.J."/>
            <person name="Johnson E."/>
            <person name="Loganathan U."/>
            <person name="Mulhopadhyay B."/>
            <person name="Kyrpides N."/>
            <person name="Woyke T.J."/>
        </authorList>
    </citation>
    <scope>NUCLEOTIDE SEQUENCE [LARGE SCALE GENOMIC DNA]</scope>
    <source>
        <strain evidence="17 18">YK9</strain>
    </source>
</reference>
<dbReference type="SUPFAM" id="SSF55874">
    <property type="entry name" value="ATPase domain of HSP90 chaperone/DNA topoisomerase II/histidine kinase"/>
    <property type="match status" value="1"/>
</dbReference>
<keyword evidence="11 14" id="KW-1133">Transmembrane helix</keyword>
<evidence type="ECO:0000259" key="15">
    <source>
        <dbReference type="PROSITE" id="PS50109"/>
    </source>
</evidence>
<dbReference type="Pfam" id="PF02518">
    <property type="entry name" value="HATPase_c"/>
    <property type="match status" value="1"/>
</dbReference>
<dbReference type="CDD" id="cd00075">
    <property type="entry name" value="HATPase"/>
    <property type="match status" value="1"/>
</dbReference>
<dbReference type="CDD" id="cd00082">
    <property type="entry name" value="HisKA"/>
    <property type="match status" value="1"/>
</dbReference>
<dbReference type="EMBL" id="AEDD01000014">
    <property type="protein sequence ID" value="EFM08665.1"/>
    <property type="molecule type" value="Genomic_DNA"/>
</dbReference>
<dbReference type="GO" id="GO:0000155">
    <property type="term" value="F:phosphorelay sensor kinase activity"/>
    <property type="evidence" value="ECO:0007669"/>
    <property type="project" value="InterPro"/>
</dbReference>
<evidence type="ECO:0000256" key="2">
    <source>
        <dbReference type="ARBA" id="ARBA00004651"/>
    </source>
</evidence>
<dbReference type="InterPro" id="IPR036097">
    <property type="entry name" value="HisK_dim/P_sf"/>
</dbReference>
<dbReference type="GO" id="GO:0005886">
    <property type="term" value="C:plasma membrane"/>
    <property type="evidence" value="ECO:0007669"/>
    <property type="project" value="UniProtKB-SubCell"/>
</dbReference>
<keyword evidence="4" id="KW-1003">Cell membrane</keyword>
<evidence type="ECO:0000256" key="12">
    <source>
        <dbReference type="ARBA" id="ARBA00023012"/>
    </source>
</evidence>
<evidence type="ECO:0000256" key="1">
    <source>
        <dbReference type="ARBA" id="ARBA00000085"/>
    </source>
</evidence>
<dbReference type="PANTHER" id="PTHR45528">
    <property type="entry name" value="SENSOR HISTIDINE KINASE CPXA"/>
    <property type="match status" value="1"/>
</dbReference>
<proteinExistence type="predicted"/>
<organism evidence="17 18">
    <name type="scientific">Paenibacillus curdlanolyticus YK9</name>
    <dbReference type="NCBI Taxonomy" id="717606"/>
    <lineage>
        <taxon>Bacteria</taxon>
        <taxon>Bacillati</taxon>
        <taxon>Bacillota</taxon>
        <taxon>Bacilli</taxon>
        <taxon>Bacillales</taxon>
        <taxon>Paenibacillaceae</taxon>
        <taxon>Paenibacillus</taxon>
    </lineage>
</organism>
<keyword evidence="10" id="KW-0067">ATP-binding</keyword>
<dbReference type="Gene3D" id="1.10.287.130">
    <property type="match status" value="1"/>
</dbReference>
<evidence type="ECO:0000256" key="9">
    <source>
        <dbReference type="ARBA" id="ARBA00022777"/>
    </source>
</evidence>
<dbReference type="SUPFAM" id="SSF47384">
    <property type="entry name" value="Homodimeric domain of signal transducing histidine kinase"/>
    <property type="match status" value="1"/>
</dbReference>
<evidence type="ECO:0000313" key="17">
    <source>
        <dbReference type="EMBL" id="EFM08665.1"/>
    </source>
</evidence>
<dbReference type="SMART" id="SM00387">
    <property type="entry name" value="HATPase_c"/>
    <property type="match status" value="1"/>
</dbReference>
<keyword evidence="5" id="KW-0597">Phosphoprotein</keyword>
<dbReference type="GO" id="GO:0005524">
    <property type="term" value="F:ATP binding"/>
    <property type="evidence" value="ECO:0007669"/>
    <property type="project" value="UniProtKB-KW"/>
</dbReference>
<dbReference type="CDD" id="cd06225">
    <property type="entry name" value="HAMP"/>
    <property type="match status" value="1"/>
</dbReference>
<gene>
    <name evidence="17" type="ORF">PaecuDRAFT_4459</name>
</gene>
<dbReference type="InterPro" id="IPR004358">
    <property type="entry name" value="Sig_transdc_His_kin-like_C"/>
</dbReference>
<dbReference type="Gene3D" id="3.30.565.10">
    <property type="entry name" value="Histidine kinase-like ATPase, C-terminal domain"/>
    <property type="match status" value="1"/>
</dbReference>
<dbReference type="eggNOG" id="COG5002">
    <property type="taxonomic scope" value="Bacteria"/>
</dbReference>
<evidence type="ECO:0000259" key="16">
    <source>
        <dbReference type="PROSITE" id="PS50885"/>
    </source>
</evidence>
<dbReference type="Gene3D" id="6.10.340.10">
    <property type="match status" value="1"/>
</dbReference>
<evidence type="ECO:0000256" key="13">
    <source>
        <dbReference type="ARBA" id="ARBA00023136"/>
    </source>
</evidence>
<evidence type="ECO:0000256" key="5">
    <source>
        <dbReference type="ARBA" id="ARBA00022553"/>
    </source>
</evidence>